<dbReference type="OrthoDB" id="2691647at2"/>
<dbReference type="EMBL" id="CP034235">
    <property type="protein sequence ID" value="QGQ95976.1"/>
    <property type="molecule type" value="Genomic_DNA"/>
</dbReference>
<evidence type="ECO:0000313" key="2">
    <source>
        <dbReference type="Proteomes" id="UP000426246"/>
    </source>
</evidence>
<reference evidence="2" key="1">
    <citation type="submission" date="2018-11" db="EMBL/GenBank/DDBJ databases">
        <title>Complete genome sequence of Paenibacillus sp. ML311-T8.</title>
        <authorList>
            <person name="Nam Y.-D."/>
            <person name="Kang J."/>
            <person name="Chung W.-H."/>
            <person name="Park Y.S."/>
        </authorList>
    </citation>
    <scope>NUCLEOTIDE SEQUENCE [LARGE SCALE GENOMIC DNA]</scope>
    <source>
        <strain evidence="2">ML311-T8</strain>
    </source>
</reference>
<dbReference type="KEGG" id="ppsc:EHS13_14380"/>
<evidence type="ECO:0000313" key="1">
    <source>
        <dbReference type="EMBL" id="QGQ95976.1"/>
    </source>
</evidence>
<dbReference type="AlphaFoldDB" id="A0A6B8RKM6"/>
<accession>A0A6B8RKM6</accession>
<keyword evidence="2" id="KW-1185">Reference proteome</keyword>
<sequence length="77" mass="9553">MVFSFRKFKRRLKFLLQLFILTVLFYYSLNLVTRWIEPVQKYRTPSGHSVKVFQEEMLIEQRQTIKDRLAMFYWIGE</sequence>
<dbReference type="InterPro" id="IPR025321">
    <property type="entry name" value="DUF4227"/>
</dbReference>
<gene>
    <name evidence="1" type="ORF">EHS13_14380</name>
</gene>
<dbReference type="RefSeq" id="WP_155701013.1">
    <property type="nucleotide sequence ID" value="NZ_CP034235.1"/>
</dbReference>
<name>A0A6B8RKM6_9BACL</name>
<dbReference type="Proteomes" id="UP000426246">
    <property type="component" value="Chromosome"/>
</dbReference>
<proteinExistence type="predicted"/>
<organism evidence="1 2">
    <name type="scientific">Paenibacillus psychroresistens</name>
    <dbReference type="NCBI Taxonomy" id="1778678"/>
    <lineage>
        <taxon>Bacteria</taxon>
        <taxon>Bacillati</taxon>
        <taxon>Bacillota</taxon>
        <taxon>Bacilli</taxon>
        <taxon>Bacillales</taxon>
        <taxon>Paenibacillaceae</taxon>
        <taxon>Paenibacillus</taxon>
    </lineage>
</organism>
<dbReference type="Pfam" id="PF14004">
    <property type="entry name" value="DUF4227"/>
    <property type="match status" value="1"/>
</dbReference>
<protein>
    <submittedName>
        <fullName evidence="1">DUF4227 family protein</fullName>
    </submittedName>
</protein>